<organism evidence="6 7">
    <name type="scientific">Haemaphysalis longicornis</name>
    <name type="common">Bush tick</name>
    <dbReference type="NCBI Taxonomy" id="44386"/>
    <lineage>
        <taxon>Eukaryota</taxon>
        <taxon>Metazoa</taxon>
        <taxon>Ecdysozoa</taxon>
        <taxon>Arthropoda</taxon>
        <taxon>Chelicerata</taxon>
        <taxon>Arachnida</taxon>
        <taxon>Acari</taxon>
        <taxon>Parasitiformes</taxon>
        <taxon>Ixodida</taxon>
        <taxon>Ixodoidea</taxon>
        <taxon>Ixodidae</taxon>
        <taxon>Haemaphysalinae</taxon>
        <taxon>Haemaphysalis</taxon>
    </lineage>
</organism>
<protein>
    <recommendedName>
        <fullName evidence="1">protein-serine/threonine phosphatase</fullName>
        <ecNumber evidence="1">3.1.3.16</ecNumber>
    </recommendedName>
</protein>
<dbReference type="GO" id="GO:0005634">
    <property type="term" value="C:nucleus"/>
    <property type="evidence" value="ECO:0007669"/>
    <property type="project" value="TreeGrafter"/>
</dbReference>
<dbReference type="PANTHER" id="PTHR11668:SF300">
    <property type="entry name" value="SERINE_THREONINE-PROTEIN PHOSPHATASE"/>
    <property type="match status" value="1"/>
</dbReference>
<dbReference type="VEuPathDB" id="VectorBase:HLOH_049413"/>
<dbReference type="SUPFAM" id="SSF56300">
    <property type="entry name" value="Metallo-dependent phosphatases"/>
    <property type="match status" value="1"/>
</dbReference>
<dbReference type="InterPro" id="IPR029052">
    <property type="entry name" value="Metallo-depent_PP-like"/>
</dbReference>
<reference evidence="6 7" key="1">
    <citation type="journal article" date="2020" name="Cell">
        <title>Large-Scale Comparative Analyses of Tick Genomes Elucidate Their Genetic Diversity and Vector Capacities.</title>
        <authorList>
            <consortium name="Tick Genome and Microbiome Consortium (TIGMIC)"/>
            <person name="Jia N."/>
            <person name="Wang J."/>
            <person name="Shi W."/>
            <person name="Du L."/>
            <person name="Sun Y."/>
            <person name="Zhan W."/>
            <person name="Jiang J.F."/>
            <person name="Wang Q."/>
            <person name="Zhang B."/>
            <person name="Ji P."/>
            <person name="Bell-Sakyi L."/>
            <person name="Cui X.M."/>
            <person name="Yuan T.T."/>
            <person name="Jiang B.G."/>
            <person name="Yang W.F."/>
            <person name="Lam T.T."/>
            <person name="Chang Q.C."/>
            <person name="Ding S.J."/>
            <person name="Wang X.J."/>
            <person name="Zhu J.G."/>
            <person name="Ruan X.D."/>
            <person name="Zhao L."/>
            <person name="Wei J.T."/>
            <person name="Ye R.Z."/>
            <person name="Que T.C."/>
            <person name="Du C.H."/>
            <person name="Zhou Y.H."/>
            <person name="Cheng J.X."/>
            <person name="Dai P.F."/>
            <person name="Guo W.B."/>
            <person name="Han X.H."/>
            <person name="Huang E.J."/>
            <person name="Li L.F."/>
            <person name="Wei W."/>
            <person name="Gao Y.C."/>
            <person name="Liu J.Z."/>
            <person name="Shao H.Z."/>
            <person name="Wang X."/>
            <person name="Wang C.C."/>
            <person name="Yang T.C."/>
            <person name="Huo Q.B."/>
            <person name="Li W."/>
            <person name="Chen H.Y."/>
            <person name="Chen S.E."/>
            <person name="Zhou L.G."/>
            <person name="Ni X.B."/>
            <person name="Tian J.H."/>
            <person name="Sheng Y."/>
            <person name="Liu T."/>
            <person name="Pan Y.S."/>
            <person name="Xia L.Y."/>
            <person name="Li J."/>
            <person name="Zhao F."/>
            <person name="Cao W.C."/>
        </authorList>
    </citation>
    <scope>NUCLEOTIDE SEQUENCE [LARGE SCALE GENOMIC DNA]</scope>
    <source>
        <strain evidence="6">HaeL-2018</strain>
    </source>
</reference>
<sequence length="157" mass="17940">MRWLRPGGGSGIKREQSHVHCPALSPKLPKTCSDIHGQYSVLRLQFHCGAFPPKAKYLFMEGYVKYPENFFLLRGNPSSEPPSNRIYGVYKECKPRYSLKPWKTFIDCLPTLPSSTTRYSAATGDFLRIRSQCSRSRASWDQQTSQIRCSNVISRSD</sequence>
<dbReference type="GO" id="GO:0046872">
    <property type="term" value="F:metal ion binding"/>
    <property type="evidence" value="ECO:0007669"/>
    <property type="project" value="UniProtKB-KW"/>
</dbReference>
<evidence type="ECO:0000256" key="4">
    <source>
        <dbReference type="ARBA" id="ARBA00022912"/>
    </source>
</evidence>
<keyword evidence="5" id="KW-0464">Manganese</keyword>
<keyword evidence="7" id="KW-1185">Reference proteome</keyword>
<dbReference type="EC" id="3.1.3.16" evidence="1"/>
<evidence type="ECO:0000256" key="3">
    <source>
        <dbReference type="ARBA" id="ARBA00022801"/>
    </source>
</evidence>
<dbReference type="Proteomes" id="UP000821853">
    <property type="component" value="Unassembled WGS sequence"/>
</dbReference>
<comment type="caution">
    <text evidence="6">The sequence shown here is derived from an EMBL/GenBank/DDBJ whole genome shotgun (WGS) entry which is preliminary data.</text>
</comment>
<keyword evidence="3" id="KW-0378">Hydrolase</keyword>
<dbReference type="GO" id="GO:0004722">
    <property type="term" value="F:protein serine/threonine phosphatase activity"/>
    <property type="evidence" value="ECO:0007669"/>
    <property type="project" value="UniProtKB-EC"/>
</dbReference>
<dbReference type="GO" id="GO:0005737">
    <property type="term" value="C:cytoplasm"/>
    <property type="evidence" value="ECO:0007669"/>
    <property type="project" value="TreeGrafter"/>
</dbReference>
<dbReference type="InterPro" id="IPR050341">
    <property type="entry name" value="PP1_catalytic_subunit"/>
</dbReference>
<accession>A0A9J6FTH6</accession>
<dbReference type="PANTHER" id="PTHR11668">
    <property type="entry name" value="SERINE/THREONINE PROTEIN PHOSPHATASE"/>
    <property type="match status" value="1"/>
</dbReference>
<dbReference type="Gene3D" id="3.60.21.10">
    <property type="match status" value="1"/>
</dbReference>
<dbReference type="EMBL" id="JABSTR010000003">
    <property type="protein sequence ID" value="KAH9365388.1"/>
    <property type="molecule type" value="Genomic_DNA"/>
</dbReference>
<proteinExistence type="predicted"/>
<evidence type="ECO:0000256" key="2">
    <source>
        <dbReference type="ARBA" id="ARBA00022723"/>
    </source>
</evidence>
<evidence type="ECO:0000256" key="1">
    <source>
        <dbReference type="ARBA" id="ARBA00013081"/>
    </source>
</evidence>
<keyword evidence="4" id="KW-0904">Protein phosphatase</keyword>
<name>A0A9J6FTH6_HAELO</name>
<evidence type="ECO:0000313" key="6">
    <source>
        <dbReference type="EMBL" id="KAH9365388.1"/>
    </source>
</evidence>
<evidence type="ECO:0000313" key="7">
    <source>
        <dbReference type="Proteomes" id="UP000821853"/>
    </source>
</evidence>
<evidence type="ECO:0000256" key="5">
    <source>
        <dbReference type="ARBA" id="ARBA00023211"/>
    </source>
</evidence>
<dbReference type="AlphaFoldDB" id="A0A9J6FTH6"/>
<keyword evidence="2" id="KW-0479">Metal-binding</keyword>
<gene>
    <name evidence="6" type="ORF">HPB48_022549</name>
</gene>